<evidence type="ECO:0000313" key="7">
    <source>
        <dbReference type="Proteomes" id="UP000472273"/>
    </source>
</evidence>
<keyword evidence="7" id="KW-1185">Reference proteome</keyword>
<reference evidence="6" key="1">
    <citation type="submission" date="2025-08" db="UniProtKB">
        <authorList>
            <consortium name="Ensembl"/>
        </authorList>
    </citation>
    <scope>IDENTIFICATION</scope>
</reference>
<keyword evidence="4 5" id="KW-0472">Membrane</keyword>
<gene>
    <name evidence="6" type="primary">EMP1</name>
</gene>
<comment type="subcellular location">
    <subcellularLocation>
        <location evidence="1">Membrane</location>
        <topology evidence="1">Multi-pass membrane protein</topology>
    </subcellularLocation>
</comment>
<evidence type="ECO:0000313" key="6">
    <source>
        <dbReference type="Ensembl" id="ENSPTXP00000000705.1"/>
    </source>
</evidence>
<dbReference type="AlphaFoldDB" id="A0A670XWN9"/>
<evidence type="ECO:0000256" key="3">
    <source>
        <dbReference type="ARBA" id="ARBA00022989"/>
    </source>
</evidence>
<dbReference type="InterPro" id="IPR004032">
    <property type="entry name" value="PMP22_EMP_MP20"/>
</dbReference>
<name>A0A670XWN9_PSETE</name>
<dbReference type="InterPro" id="IPR004031">
    <property type="entry name" value="PMP22/EMP/MP20/Claudin"/>
</dbReference>
<keyword evidence="2 5" id="KW-0812">Transmembrane</keyword>
<evidence type="ECO:0000256" key="2">
    <source>
        <dbReference type="ARBA" id="ARBA00022692"/>
    </source>
</evidence>
<reference evidence="6" key="2">
    <citation type="submission" date="2025-09" db="UniProtKB">
        <authorList>
            <consortium name="Ensembl"/>
        </authorList>
    </citation>
    <scope>IDENTIFICATION</scope>
</reference>
<organism evidence="6 7">
    <name type="scientific">Pseudonaja textilis</name>
    <name type="common">Eastern brown snake</name>
    <dbReference type="NCBI Taxonomy" id="8673"/>
    <lineage>
        <taxon>Eukaryota</taxon>
        <taxon>Metazoa</taxon>
        <taxon>Chordata</taxon>
        <taxon>Craniata</taxon>
        <taxon>Vertebrata</taxon>
        <taxon>Euteleostomi</taxon>
        <taxon>Lepidosauria</taxon>
        <taxon>Squamata</taxon>
        <taxon>Bifurcata</taxon>
        <taxon>Unidentata</taxon>
        <taxon>Episquamata</taxon>
        <taxon>Toxicofera</taxon>
        <taxon>Serpentes</taxon>
        <taxon>Colubroidea</taxon>
        <taxon>Elapidae</taxon>
        <taxon>Hydrophiinae</taxon>
        <taxon>Pseudonaja</taxon>
    </lineage>
</organism>
<dbReference type="Proteomes" id="UP000472273">
    <property type="component" value="Unplaced"/>
</dbReference>
<accession>A0A670XWN9</accession>
<sequence>MLVLLAGIFVVHIATVVMLFVSTIANVWIVTTISGKTNSSGLWKQCSESNCVDLSVPNDDLGNILFIFIYGYCRIDILLYIELLHSFISFLPCVFSCPQGCAGLHDPGHHLFLHLFGHVCGTTLHHGEGETLLHHWIHYADLLAVYFDCCLDLYGPIFSLLQRRSPRIFLYTCLDLLLL</sequence>
<dbReference type="GO" id="GO:0016020">
    <property type="term" value="C:membrane"/>
    <property type="evidence" value="ECO:0007669"/>
    <property type="project" value="UniProtKB-SubCell"/>
</dbReference>
<keyword evidence="3 5" id="KW-1133">Transmembrane helix</keyword>
<feature type="transmembrane region" description="Helical" evidence="5">
    <location>
        <begin position="6"/>
        <end position="30"/>
    </location>
</feature>
<evidence type="ECO:0000256" key="5">
    <source>
        <dbReference type="SAM" id="Phobius"/>
    </source>
</evidence>
<proteinExistence type="predicted"/>
<evidence type="ECO:0000256" key="4">
    <source>
        <dbReference type="ARBA" id="ARBA00023136"/>
    </source>
</evidence>
<dbReference type="Pfam" id="PF00822">
    <property type="entry name" value="PMP22_Claudin"/>
    <property type="match status" value="1"/>
</dbReference>
<protein>
    <submittedName>
        <fullName evidence="6">Uncharacterized protein</fullName>
    </submittedName>
</protein>
<dbReference type="Ensembl" id="ENSPTXT00000000726.1">
    <property type="protein sequence ID" value="ENSPTXP00000000705.1"/>
    <property type="gene ID" value="ENSPTXG00000000621.1"/>
</dbReference>
<dbReference type="PROSITE" id="PS01221">
    <property type="entry name" value="PMP22_1"/>
    <property type="match status" value="1"/>
</dbReference>
<evidence type="ECO:0000256" key="1">
    <source>
        <dbReference type="ARBA" id="ARBA00004141"/>
    </source>
</evidence>